<dbReference type="SUPFAM" id="SSF52833">
    <property type="entry name" value="Thioredoxin-like"/>
    <property type="match status" value="1"/>
</dbReference>
<proteinExistence type="predicted"/>
<dbReference type="Proteomes" id="UP000056905">
    <property type="component" value="Chromosome"/>
</dbReference>
<evidence type="ECO:0000313" key="2">
    <source>
        <dbReference type="EMBL" id="ALL14826.1"/>
    </source>
</evidence>
<dbReference type="InterPro" id="IPR004046">
    <property type="entry name" value="GST_C"/>
</dbReference>
<dbReference type="AlphaFoldDB" id="A0A0N7JI02"/>
<dbReference type="InterPro" id="IPR036282">
    <property type="entry name" value="Glutathione-S-Trfase_C_sf"/>
</dbReference>
<feature type="domain" description="GST N-terminal" evidence="1">
    <location>
        <begin position="1"/>
        <end position="82"/>
    </location>
</feature>
<keyword evidence="2" id="KW-0808">Transferase</keyword>
<protein>
    <submittedName>
        <fullName evidence="2">Glutathione S-transferase</fullName>
    </submittedName>
</protein>
<dbReference type="PANTHER" id="PTHR44051">
    <property type="entry name" value="GLUTATHIONE S-TRANSFERASE-RELATED"/>
    <property type="match status" value="1"/>
</dbReference>
<sequence length="212" mass="23318">MSDLVFYTHPMSRGRIVRWMLEEIGQAYETRVLHWETADTRSADYLAINPMGKVPTIVHDGVIVTECAAICAYLADAFPEAGLAPPAHCPLRGPYYRWLFFGAGPIEQAVASQALNLEPTPEQRTSLGFGCMTDVLNAVEAAVRDRVYLVGDRFTAADLYLVSHLSWGMSFGTIEKRPAFEAYVAPHLQRPANLRADEIDNALIPAGAQPPA</sequence>
<dbReference type="SFLD" id="SFLDG00358">
    <property type="entry name" value="Main_(cytGST)"/>
    <property type="match status" value="1"/>
</dbReference>
<dbReference type="SUPFAM" id="SSF47616">
    <property type="entry name" value="GST C-terminal domain-like"/>
    <property type="match status" value="1"/>
</dbReference>
<dbReference type="InterPro" id="IPR036249">
    <property type="entry name" value="Thioredoxin-like_sf"/>
</dbReference>
<dbReference type="STRING" id="69395.AQ619_16455"/>
<dbReference type="SFLD" id="SFLDS00019">
    <property type="entry name" value="Glutathione_Transferase_(cytos"/>
    <property type="match status" value="1"/>
</dbReference>
<accession>A0A0N7JI02</accession>
<dbReference type="Gene3D" id="3.40.30.10">
    <property type="entry name" value="Glutaredoxin"/>
    <property type="match status" value="1"/>
</dbReference>
<dbReference type="InterPro" id="IPR040079">
    <property type="entry name" value="Glutathione_S-Trfase"/>
</dbReference>
<dbReference type="KEGG" id="chq:AQ619_16455"/>
<dbReference type="Pfam" id="PF13409">
    <property type="entry name" value="GST_N_2"/>
    <property type="match status" value="1"/>
</dbReference>
<evidence type="ECO:0000313" key="3">
    <source>
        <dbReference type="Proteomes" id="UP000056905"/>
    </source>
</evidence>
<name>A0A0N7JI02_9CAUL</name>
<dbReference type="PROSITE" id="PS50404">
    <property type="entry name" value="GST_NTER"/>
    <property type="match status" value="1"/>
</dbReference>
<keyword evidence="3" id="KW-1185">Reference proteome</keyword>
<dbReference type="GO" id="GO:0016740">
    <property type="term" value="F:transferase activity"/>
    <property type="evidence" value="ECO:0007669"/>
    <property type="project" value="UniProtKB-KW"/>
</dbReference>
<dbReference type="OrthoDB" id="9811242at2"/>
<dbReference type="InterPro" id="IPR004045">
    <property type="entry name" value="Glutathione_S-Trfase_N"/>
</dbReference>
<reference evidence="2 3" key="1">
    <citation type="submission" date="2015-10" db="EMBL/GenBank/DDBJ databases">
        <title>Conservation of the essential genome among Caulobacter and Brevundimonas species.</title>
        <authorList>
            <person name="Scott D."/>
            <person name="Ely B."/>
        </authorList>
    </citation>
    <scope>NUCLEOTIDE SEQUENCE [LARGE SCALE GENOMIC DNA]</scope>
    <source>
        <strain evidence="2 3">CB4</strain>
    </source>
</reference>
<dbReference type="EMBL" id="CP013002">
    <property type="protein sequence ID" value="ALL14826.1"/>
    <property type="molecule type" value="Genomic_DNA"/>
</dbReference>
<dbReference type="CDD" id="cd03046">
    <property type="entry name" value="GST_N_GTT1_like"/>
    <property type="match status" value="1"/>
</dbReference>
<dbReference type="RefSeq" id="WP_062150174.1">
    <property type="nucleotide sequence ID" value="NZ_CP013002.1"/>
</dbReference>
<dbReference type="SFLD" id="SFLDG01150">
    <property type="entry name" value="Main.1:_Beta-like"/>
    <property type="match status" value="1"/>
</dbReference>
<dbReference type="CDD" id="cd03207">
    <property type="entry name" value="GST_C_8"/>
    <property type="match status" value="1"/>
</dbReference>
<dbReference type="PANTHER" id="PTHR44051:SF21">
    <property type="entry name" value="GLUTATHIONE S-TRANSFERASE FAMILY PROTEIN"/>
    <property type="match status" value="1"/>
</dbReference>
<dbReference type="Gene3D" id="1.20.1050.10">
    <property type="match status" value="1"/>
</dbReference>
<dbReference type="Pfam" id="PF00043">
    <property type="entry name" value="GST_C"/>
    <property type="match status" value="1"/>
</dbReference>
<organism evidence="2 3">
    <name type="scientific">Caulobacter henricii</name>
    <dbReference type="NCBI Taxonomy" id="69395"/>
    <lineage>
        <taxon>Bacteria</taxon>
        <taxon>Pseudomonadati</taxon>
        <taxon>Pseudomonadota</taxon>
        <taxon>Alphaproteobacteria</taxon>
        <taxon>Caulobacterales</taxon>
        <taxon>Caulobacteraceae</taxon>
        <taxon>Caulobacter</taxon>
    </lineage>
</organism>
<gene>
    <name evidence="2" type="ORF">AQ619_16455</name>
</gene>
<evidence type="ECO:0000259" key="1">
    <source>
        <dbReference type="PROSITE" id="PS50404"/>
    </source>
</evidence>